<dbReference type="InterPro" id="IPR011060">
    <property type="entry name" value="RibuloseP-bd_barrel"/>
</dbReference>
<dbReference type="PANTHER" id="PTHR43406">
    <property type="entry name" value="TRYPTOPHAN SYNTHASE, ALPHA CHAIN"/>
    <property type="match status" value="1"/>
</dbReference>
<dbReference type="PANTHER" id="PTHR43406:SF1">
    <property type="entry name" value="TRYPTOPHAN SYNTHASE ALPHA CHAIN, CHLOROPLASTIC"/>
    <property type="match status" value="1"/>
</dbReference>
<name>A0ABY6Q642_9GAMM</name>
<dbReference type="InterPro" id="IPR002028">
    <property type="entry name" value="Trp_synthase_suA"/>
</dbReference>
<evidence type="ECO:0000256" key="9">
    <source>
        <dbReference type="RuleBase" id="RU003662"/>
    </source>
</evidence>
<dbReference type="EC" id="4.2.1.20" evidence="8"/>
<reference evidence="10 11" key="1">
    <citation type="submission" date="2019-02" db="EMBL/GenBank/DDBJ databases">
        <title>Halieaceae_genomes.</title>
        <authorList>
            <person name="Li S.-H."/>
        </authorList>
    </citation>
    <scope>NUCLEOTIDE SEQUENCE [LARGE SCALE GENOMIC DNA]</scope>
    <source>
        <strain evidence="10 11">JH123</strain>
    </source>
</reference>
<comment type="similarity">
    <text evidence="8 9">Belongs to the TrpA family.</text>
</comment>
<feature type="active site" description="Proton acceptor" evidence="8">
    <location>
        <position position="49"/>
    </location>
</feature>
<gene>
    <name evidence="8" type="primary">trpA</name>
    <name evidence="10" type="ORF">E0F26_08355</name>
</gene>
<organism evidence="10 11">
    <name type="scientific">Candidatus Paraluminiphilus aquimaris</name>
    <dbReference type="NCBI Taxonomy" id="2518994"/>
    <lineage>
        <taxon>Bacteria</taxon>
        <taxon>Pseudomonadati</taxon>
        <taxon>Pseudomonadota</taxon>
        <taxon>Gammaproteobacteria</taxon>
        <taxon>Cellvibrionales</taxon>
        <taxon>Halieaceae</taxon>
        <taxon>Candidatus Paraluminiphilus</taxon>
    </lineage>
</organism>
<dbReference type="Gene3D" id="3.20.20.70">
    <property type="entry name" value="Aldolase class I"/>
    <property type="match status" value="1"/>
</dbReference>
<evidence type="ECO:0000256" key="7">
    <source>
        <dbReference type="ARBA" id="ARBA00049047"/>
    </source>
</evidence>
<evidence type="ECO:0000256" key="1">
    <source>
        <dbReference type="ARBA" id="ARBA00004733"/>
    </source>
</evidence>
<dbReference type="CDD" id="cd04724">
    <property type="entry name" value="Tryptophan_synthase_alpha"/>
    <property type="match status" value="1"/>
</dbReference>
<evidence type="ECO:0000313" key="11">
    <source>
        <dbReference type="Proteomes" id="UP001317963"/>
    </source>
</evidence>
<dbReference type="InterPro" id="IPR013785">
    <property type="entry name" value="Aldolase_TIM"/>
</dbReference>
<evidence type="ECO:0000256" key="5">
    <source>
        <dbReference type="ARBA" id="ARBA00023141"/>
    </source>
</evidence>
<dbReference type="EMBL" id="CP036501">
    <property type="protein sequence ID" value="UZP74749.1"/>
    <property type="molecule type" value="Genomic_DNA"/>
</dbReference>
<comment type="function">
    <text evidence="8">The alpha subunit is responsible for the aldol cleavage of indoleglycerol phosphate to indole and glyceraldehyde 3-phosphate.</text>
</comment>
<comment type="pathway">
    <text evidence="1 8">Amino-acid biosynthesis; L-tryptophan biosynthesis; L-tryptophan from chorismate: step 5/5.</text>
</comment>
<dbReference type="SUPFAM" id="SSF51366">
    <property type="entry name" value="Ribulose-phoshate binding barrel"/>
    <property type="match status" value="1"/>
</dbReference>
<protein>
    <recommendedName>
        <fullName evidence="8">Tryptophan synthase alpha chain</fullName>
        <ecNumber evidence="8">4.2.1.20</ecNumber>
    </recommendedName>
</protein>
<dbReference type="HAMAP" id="MF_00131">
    <property type="entry name" value="Trp_synth_alpha"/>
    <property type="match status" value="1"/>
</dbReference>
<dbReference type="PROSITE" id="PS00167">
    <property type="entry name" value="TRP_SYNTHASE_ALPHA"/>
    <property type="match status" value="1"/>
</dbReference>
<accession>A0ABY6Q642</accession>
<dbReference type="InterPro" id="IPR018204">
    <property type="entry name" value="Trp_synthase_alpha_AS"/>
</dbReference>
<evidence type="ECO:0000256" key="6">
    <source>
        <dbReference type="ARBA" id="ARBA00023239"/>
    </source>
</evidence>
<keyword evidence="5 8" id="KW-0057">Aromatic amino acid biosynthesis</keyword>
<evidence type="ECO:0000256" key="2">
    <source>
        <dbReference type="ARBA" id="ARBA00011270"/>
    </source>
</evidence>
<evidence type="ECO:0000256" key="3">
    <source>
        <dbReference type="ARBA" id="ARBA00022605"/>
    </source>
</evidence>
<keyword evidence="6 8" id="KW-0456">Lyase</keyword>
<evidence type="ECO:0000256" key="8">
    <source>
        <dbReference type="HAMAP-Rule" id="MF_00131"/>
    </source>
</evidence>
<dbReference type="GO" id="GO:0004834">
    <property type="term" value="F:tryptophan synthase activity"/>
    <property type="evidence" value="ECO:0007669"/>
    <property type="project" value="UniProtKB-EC"/>
</dbReference>
<dbReference type="Pfam" id="PF00290">
    <property type="entry name" value="Trp_syntA"/>
    <property type="match status" value="1"/>
</dbReference>
<comment type="catalytic activity">
    <reaction evidence="7 8">
        <text>(1S,2R)-1-C-(indol-3-yl)glycerol 3-phosphate + L-serine = D-glyceraldehyde 3-phosphate + L-tryptophan + H2O</text>
        <dbReference type="Rhea" id="RHEA:10532"/>
        <dbReference type="ChEBI" id="CHEBI:15377"/>
        <dbReference type="ChEBI" id="CHEBI:33384"/>
        <dbReference type="ChEBI" id="CHEBI:57912"/>
        <dbReference type="ChEBI" id="CHEBI:58866"/>
        <dbReference type="ChEBI" id="CHEBI:59776"/>
        <dbReference type="EC" id="4.2.1.20"/>
    </reaction>
</comment>
<dbReference type="NCBIfam" id="TIGR00262">
    <property type="entry name" value="trpA"/>
    <property type="match status" value="1"/>
</dbReference>
<evidence type="ECO:0000256" key="4">
    <source>
        <dbReference type="ARBA" id="ARBA00022822"/>
    </source>
</evidence>
<keyword evidence="3 8" id="KW-0028">Amino-acid biosynthesis</keyword>
<evidence type="ECO:0000313" key="10">
    <source>
        <dbReference type="EMBL" id="UZP74749.1"/>
    </source>
</evidence>
<feature type="active site" description="Proton acceptor" evidence="8">
    <location>
        <position position="60"/>
    </location>
</feature>
<keyword evidence="4 8" id="KW-0822">Tryptophan biosynthesis</keyword>
<dbReference type="RefSeq" id="WP_279241209.1">
    <property type="nucleotide sequence ID" value="NZ_CP036501.1"/>
</dbReference>
<sequence length="274" mass="28621">MSRLAPLFEKLKQEGRRAVIPYLVAGDPNEALTVPLMHALVDAGADIIEVGVPFSDPMSEGPTIQKAHERALEGGTSLKSTLALVEDFRSTNATTPLVLMGYANPLERQGYAYVADACADAGIDGLITVDLPPEEVAAMNTELQRRELDNIFLISPTTSDERVATITQQASGFIYYVALKGVTGAGNLDTAAVEAHLAIIRAHSDLPVAVGFGIKDAETAATVAGCADAVVVGSAMVDCIAAQYARESDPAAATEAAHSLISTIRTGVNLATSK</sequence>
<proteinExistence type="inferred from homology"/>
<dbReference type="Proteomes" id="UP001317963">
    <property type="component" value="Chromosome"/>
</dbReference>
<keyword evidence="11" id="KW-1185">Reference proteome</keyword>
<comment type="subunit">
    <text evidence="2 8">Tetramer of two alpha and two beta chains.</text>
</comment>